<dbReference type="RefSeq" id="WP_053429258.1">
    <property type="nucleotide sequence ID" value="NZ_JAMQJB010000006.1"/>
</dbReference>
<dbReference type="STRING" id="189381.GCA_900166615_02265"/>
<accession>A0A0M0G253</accession>
<dbReference type="PATRIC" id="fig|189381.12.peg.4407"/>
<dbReference type="Pfam" id="PF08240">
    <property type="entry name" value="ADH_N"/>
    <property type="match status" value="1"/>
</dbReference>
<dbReference type="InterPro" id="IPR013154">
    <property type="entry name" value="ADH-like_N"/>
</dbReference>
<dbReference type="SMART" id="SM00829">
    <property type="entry name" value="PKS_ER"/>
    <property type="match status" value="1"/>
</dbReference>
<dbReference type="InterPro" id="IPR036291">
    <property type="entry name" value="NAD(P)-bd_dom_sf"/>
</dbReference>
<evidence type="ECO:0000256" key="1">
    <source>
        <dbReference type="ARBA" id="ARBA00022857"/>
    </source>
</evidence>
<gene>
    <name evidence="3" type="ORF">AF331_17030</name>
</gene>
<comment type="caution">
    <text evidence="3">The sequence shown here is derived from an EMBL/GenBank/DDBJ whole genome shotgun (WGS) entry which is preliminary data.</text>
</comment>
<evidence type="ECO:0000259" key="2">
    <source>
        <dbReference type="SMART" id="SM00829"/>
    </source>
</evidence>
<sequence length="326" mass="34788">MKALLLKGKNQWEEMKVEEVDRPSPGKGEVLVEIHAAGLNPVDYKTGTNGNAAWTYPHILGLDGAGVVVECGEGVDHPKVGDRVLYHGDWTKKGSFAEFSTVKAHSVSIIPDSVSFEEAAALPTAGYTAYQAIHRKLPLDHIQTILIHGGAGGVGGFGVQLAKLQGKTIISTASEHNHEYVKSLGADYVVDYKKEKVVEKVRELTDGRGVDAVVDAVSRQSATESLDMLAYMGHIAYIAGAPDLSGVSPFSIVPSVHEIALQAGHHAGDRHAEKDFAVIGDDLLDLVASGKIDPMLGETVSLEEVPAALKRLSERHVKGKIVALIK</sequence>
<dbReference type="Gene3D" id="3.90.180.10">
    <property type="entry name" value="Medium-chain alcohol dehydrogenases, catalytic domain"/>
    <property type="match status" value="1"/>
</dbReference>
<dbReference type="Proteomes" id="UP000037405">
    <property type="component" value="Unassembled WGS sequence"/>
</dbReference>
<feature type="domain" description="Enoyl reductase (ER)" evidence="2">
    <location>
        <begin position="10"/>
        <end position="323"/>
    </location>
</feature>
<proteinExistence type="predicted"/>
<dbReference type="OrthoDB" id="9792162at2"/>
<dbReference type="AlphaFoldDB" id="A0A0M0G253"/>
<protein>
    <submittedName>
        <fullName evidence="3">Zinc-binding alcohol dehydrogenase</fullName>
    </submittedName>
</protein>
<evidence type="ECO:0000313" key="3">
    <source>
        <dbReference type="EMBL" id="KON83858.1"/>
    </source>
</evidence>
<dbReference type="Pfam" id="PF00107">
    <property type="entry name" value="ADH_zinc_N"/>
    <property type="match status" value="1"/>
</dbReference>
<dbReference type="SUPFAM" id="SSF50129">
    <property type="entry name" value="GroES-like"/>
    <property type="match status" value="1"/>
</dbReference>
<reference evidence="4" key="1">
    <citation type="submission" date="2015-07" db="EMBL/GenBank/DDBJ databases">
        <title>Fjat-14235 jcm11544.</title>
        <authorList>
            <person name="Liu B."/>
            <person name="Wang J."/>
            <person name="Zhu Y."/>
            <person name="Liu G."/>
            <person name="Chen Q."/>
            <person name="Chen Z."/>
            <person name="Lan J."/>
            <person name="Che J."/>
            <person name="Ge C."/>
            <person name="Shi H."/>
            <person name="Pan Z."/>
            <person name="Liu X."/>
        </authorList>
    </citation>
    <scope>NUCLEOTIDE SEQUENCE [LARGE SCALE GENOMIC DNA]</scope>
    <source>
        <strain evidence="4">JCM 11544</strain>
    </source>
</reference>
<dbReference type="EMBL" id="LGUE01000005">
    <property type="protein sequence ID" value="KON83858.1"/>
    <property type="molecule type" value="Genomic_DNA"/>
</dbReference>
<dbReference type="PANTHER" id="PTHR44154">
    <property type="entry name" value="QUINONE OXIDOREDUCTASE"/>
    <property type="match status" value="1"/>
</dbReference>
<dbReference type="InterPro" id="IPR020843">
    <property type="entry name" value="ER"/>
</dbReference>
<evidence type="ECO:0000313" key="4">
    <source>
        <dbReference type="Proteomes" id="UP000037405"/>
    </source>
</evidence>
<dbReference type="PANTHER" id="PTHR44154:SF1">
    <property type="entry name" value="QUINONE OXIDOREDUCTASE"/>
    <property type="match status" value="1"/>
</dbReference>
<dbReference type="GO" id="GO:0016491">
    <property type="term" value="F:oxidoreductase activity"/>
    <property type="evidence" value="ECO:0007669"/>
    <property type="project" value="InterPro"/>
</dbReference>
<organism evidence="3 4">
    <name type="scientific">Rossellomorea marisflavi</name>
    <dbReference type="NCBI Taxonomy" id="189381"/>
    <lineage>
        <taxon>Bacteria</taxon>
        <taxon>Bacillati</taxon>
        <taxon>Bacillota</taxon>
        <taxon>Bacilli</taxon>
        <taxon>Bacillales</taxon>
        <taxon>Bacillaceae</taxon>
        <taxon>Rossellomorea</taxon>
    </lineage>
</organism>
<dbReference type="InterPro" id="IPR051603">
    <property type="entry name" value="Zinc-ADH_QOR/CCCR"/>
</dbReference>
<dbReference type="InterPro" id="IPR013149">
    <property type="entry name" value="ADH-like_C"/>
</dbReference>
<dbReference type="InterPro" id="IPR011032">
    <property type="entry name" value="GroES-like_sf"/>
</dbReference>
<name>A0A0M0G253_9BACI</name>
<dbReference type="Gene3D" id="3.40.50.720">
    <property type="entry name" value="NAD(P)-binding Rossmann-like Domain"/>
    <property type="match status" value="1"/>
</dbReference>
<dbReference type="CDD" id="cd08271">
    <property type="entry name" value="MDR5"/>
    <property type="match status" value="1"/>
</dbReference>
<dbReference type="SUPFAM" id="SSF51735">
    <property type="entry name" value="NAD(P)-binding Rossmann-fold domains"/>
    <property type="match status" value="1"/>
</dbReference>
<keyword evidence="4" id="KW-1185">Reference proteome</keyword>
<keyword evidence="1" id="KW-0521">NADP</keyword>